<proteinExistence type="predicted"/>
<reference evidence="1" key="1">
    <citation type="submission" date="2022-11" db="EMBL/GenBank/DDBJ databases">
        <authorList>
            <person name="Petersen C."/>
        </authorList>
    </citation>
    <scope>NUCLEOTIDE SEQUENCE</scope>
    <source>
        <strain evidence="1">IBT 19713</strain>
    </source>
</reference>
<dbReference type="AlphaFoldDB" id="A0A9W9TXK6"/>
<protein>
    <submittedName>
        <fullName evidence="1">Uncharacterized protein</fullName>
    </submittedName>
</protein>
<dbReference type="RefSeq" id="XP_058334104.1">
    <property type="nucleotide sequence ID" value="XM_058470963.1"/>
</dbReference>
<accession>A0A9W9TXK6</accession>
<name>A0A9W9TXK6_9EURO</name>
<evidence type="ECO:0000313" key="1">
    <source>
        <dbReference type="EMBL" id="KAJ5246683.1"/>
    </source>
</evidence>
<comment type="caution">
    <text evidence="1">The sequence shown here is derived from an EMBL/GenBank/DDBJ whole genome shotgun (WGS) entry which is preliminary data.</text>
</comment>
<gene>
    <name evidence="1" type="ORF">N7468_001666</name>
</gene>
<organism evidence="1 2">
    <name type="scientific">Penicillium chermesinum</name>
    <dbReference type="NCBI Taxonomy" id="63820"/>
    <lineage>
        <taxon>Eukaryota</taxon>
        <taxon>Fungi</taxon>
        <taxon>Dikarya</taxon>
        <taxon>Ascomycota</taxon>
        <taxon>Pezizomycotina</taxon>
        <taxon>Eurotiomycetes</taxon>
        <taxon>Eurotiomycetidae</taxon>
        <taxon>Eurotiales</taxon>
        <taxon>Aspergillaceae</taxon>
        <taxon>Penicillium</taxon>
    </lineage>
</organism>
<keyword evidence="2" id="KW-1185">Reference proteome</keyword>
<dbReference type="EMBL" id="JAPQKS010000002">
    <property type="protein sequence ID" value="KAJ5246683.1"/>
    <property type="molecule type" value="Genomic_DNA"/>
</dbReference>
<dbReference type="Proteomes" id="UP001150941">
    <property type="component" value="Unassembled WGS sequence"/>
</dbReference>
<evidence type="ECO:0000313" key="2">
    <source>
        <dbReference type="Proteomes" id="UP001150941"/>
    </source>
</evidence>
<reference evidence="1" key="2">
    <citation type="journal article" date="2023" name="IMA Fungus">
        <title>Comparative genomic study of the Penicillium genus elucidates a diverse pangenome and 15 lateral gene transfer events.</title>
        <authorList>
            <person name="Petersen C."/>
            <person name="Sorensen T."/>
            <person name="Nielsen M.R."/>
            <person name="Sondergaard T.E."/>
            <person name="Sorensen J.L."/>
            <person name="Fitzpatrick D.A."/>
            <person name="Frisvad J.C."/>
            <person name="Nielsen K.L."/>
        </authorList>
    </citation>
    <scope>NUCLEOTIDE SEQUENCE</scope>
    <source>
        <strain evidence="1">IBT 19713</strain>
    </source>
</reference>
<sequence>MQYHRLNHYSDQAPEFFKSWEGGYKFESPMCVELLPAEALSNDACSEPWNTSQVSLTATSTTTKKFKATRAYPIGVFQSHNF</sequence>
<dbReference type="GeneID" id="83198266"/>